<keyword evidence="2" id="KW-0812">Transmembrane</keyword>
<evidence type="ECO:0000313" key="3">
    <source>
        <dbReference type="EMBL" id="GEU29967.1"/>
    </source>
</evidence>
<keyword evidence="2" id="KW-1133">Transmembrane helix</keyword>
<accession>A0A699GKL3</accession>
<gene>
    <name evidence="3" type="ORF">Tci_001945</name>
</gene>
<sequence length="759" mass="85741">MQMELEESVLHEQQERFMVLLTVDHQDIHYAMVQIEYPNHVHLVFEIGVLHQDYKDVAFIAERCFDRLKDEVTRFLSFGFASCCLVMSSIPLLVVFELKVRKSTYLAPRCESETNSSVRVLSLSSSSYFLAMSKNDMKDRICALSKNDLKDLVKTYRIPLDLHRRLPGFIVYRLPADTIGIYFEFLWFYGVHVPFLTFLLSVLKYFKVHISQLVPLGDWFSFSERRNTEDICMDDGPSSLKKWKNKFFLINRRAILYHLKWRHSCSCVSDDLPSDGYDRNDVQRSCACLIRLREMREEVLVCSRLSSMWCNKECDPVFRRVDDNVGRLRGYNFHSLFIVSFVIIPSSFFAAAGACFVAYYCTGNERCCYSVPTLDEIVASLPDSRLAKKSKGSSYASWPLKKRKLQKRDLEASFSAPELDQAKGTDEADLVDLCAQIEDILERDEGVSMRSISAPTSRLGKRLGDHPSIAVVSAFEPSYVRTLVPASTSSRSLSLGGIFASGCVGKSEAEVMRRQMDPLDCLACSALARDAEYDQIPDDDFGIATRGEEIDLTLKALDRTITLAALRRTKSLFPLGLSNRVNVLSALLVSHGYELNSRYANLVSSKGHLQEKLDKKKRDVKLLCLEITSLDNELENLQRGYDALGQENKELRSQRDAAFEEVKKLWSQLIDATTTSASLSEELTQTDAKLSEQALTADFDKTLVGFPTTLFPFLSKIAAASEGTLSDVAQIFLDKFVRLATSVFVTPSSVNEALEQVPP</sequence>
<organism evidence="3">
    <name type="scientific">Tanacetum cinerariifolium</name>
    <name type="common">Dalmatian daisy</name>
    <name type="synonym">Chrysanthemum cinerariifolium</name>
    <dbReference type="NCBI Taxonomy" id="118510"/>
    <lineage>
        <taxon>Eukaryota</taxon>
        <taxon>Viridiplantae</taxon>
        <taxon>Streptophyta</taxon>
        <taxon>Embryophyta</taxon>
        <taxon>Tracheophyta</taxon>
        <taxon>Spermatophyta</taxon>
        <taxon>Magnoliopsida</taxon>
        <taxon>eudicotyledons</taxon>
        <taxon>Gunneridae</taxon>
        <taxon>Pentapetalae</taxon>
        <taxon>asterids</taxon>
        <taxon>campanulids</taxon>
        <taxon>Asterales</taxon>
        <taxon>Asteraceae</taxon>
        <taxon>Asteroideae</taxon>
        <taxon>Anthemideae</taxon>
        <taxon>Anthemidinae</taxon>
        <taxon>Tanacetum</taxon>
    </lineage>
</organism>
<feature type="transmembrane region" description="Helical" evidence="2">
    <location>
        <begin position="186"/>
        <end position="206"/>
    </location>
</feature>
<reference evidence="3" key="1">
    <citation type="journal article" date="2019" name="Sci. Rep.">
        <title>Draft genome of Tanacetum cinerariifolium, the natural source of mosquito coil.</title>
        <authorList>
            <person name="Yamashiro T."/>
            <person name="Shiraishi A."/>
            <person name="Satake H."/>
            <person name="Nakayama K."/>
        </authorList>
    </citation>
    <scope>NUCLEOTIDE SEQUENCE</scope>
</reference>
<comment type="caution">
    <text evidence="3">The sequence shown here is derived from an EMBL/GenBank/DDBJ whole genome shotgun (WGS) entry which is preliminary data.</text>
</comment>
<keyword evidence="2" id="KW-0472">Membrane</keyword>
<evidence type="ECO:0000256" key="1">
    <source>
        <dbReference type="SAM" id="Coils"/>
    </source>
</evidence>
<dbReference type="EMBL" id="BKCJ010000115">
    <property type="protein sequence ID" value="GEU29967.1"/>
    <property type="molecule type" value="Genomic_DNA"/>
</dbReference>
<proteinExistence type="predicted"/>
<protein>
    <recommendedName>
        <fullName evidence="4">Transposase (Putative), gypsy type</fullName>
    </recommendedName>
</protein>
<feature type="transmembrane region" description="Helical" evidence="2">
    <location>
        <begin position="336"/>
        <end position="360"/>
    </location>
</feature>
<name>A0A699GKL3_TANCI</name>
<dbReference type="Gene3D" id="1.10.287.1490">
    <property type="match status" value="1"/>
</dbReference>
<evidence type="ECO:0000256" key="2">
    <source>
        <dbReference type="SAM" id="Phobius"/>
    </source>
</evidence>
<feature type="coiled-coil region" evidence="1">
    <location>
        <begin position="627"/>
        <end position="661"/>
    </location>
</feature>
<feature type="transmembrane region" description="Helical" evidence="2">
    <location>
        <begin position="75"/>
        <end position="96"/>
    </location>
</feature>
<dbReference type="AlphaFoldDB" id="A0A699GKL3"/>
<evidence type="ECO:0008006" key="4">
    <source>
        <dbReference type="Google" id="ProtNLM"/>
    </source>
</evidence>
<keyword evidence="1" id="KW-0175">Coiled coil</keyword>